<sequence length="510" mass="58963">MNSIFRLALVCGLFVSCVISKNIEKEQNKDSVTYDIGNTNGYDINIDDNWLNEVLNTNVNESSKKYNQIIIDQEPKHVQLPRLVSDDEDNVDGSGSGDGMQLDKGHFTDHTPGRLEQQTIEKQHEAIRRLPDSDTDVDLFNVDNEEIKEKLHPLATMGAASIPTTRVVTKTSTTQTNNADISKVTDDEFGDEDDDDFIEARTELGSGLEDEVSDDEEKLNITSPMKTEDITKGLQNDNNPLNSLQQCKTSYPYWTPWSLWIQSGDKEFRFRYCKRSVHIYWQTTVVTTHRCRFDSVTDRKQERADLCPEKQHKNTSTHAAEFNYLRYLELFPVNEYSLYDIGIAKFIHKKWTIDDLDAKGDKNVWCRNRDRFVPFFDSTKQCSGTLEKFCQESEKCIRKKKNILKSKGNLKHNCWKKFLLGDQLPTGFPGIYDKYFICQRFAQDDTYIGSTSRKAFYGTVYDTKQADSSNVVWKTTKPLRYLRATDEFMIEKGKFTYLDENISIHNYSKN</sequence>
<evidence type="ECO:0000313" key="3">
    <source>
        <dbReference type="EMBL" id="CAG2188331.1"/>
    </source>
</evidence>
<dbReference type="Proteomes" id="UP000683360">
    <property type="component" value="Unassembled WGS sequence"/>
</dbReference>
<protein>
    <submittedName>
        <fullName evidence="3">Uncharacterized protein</fullName>
    </submittedName>
</protein>
<organism evidence="3 4">
    <name type="scientific">Mytilus edulis</name>
    <name type="common">Blue mussel</name>
    <dbReference type="NCBI Taxonomy" id="6550"/>
    <lineage>
        <taxon>Eukaryota</taxon>
        <taxon>Metazoa</taxon>
        <taxon>Spiralia</taxon>
        <taxon>Lophotrochozoa</taxon>
        <taxon>Mollusca</taxon>
        <taxon>Bivalvia</taxon>
        <taxon>Autobranchia</taxon>
        <taxon>Pteriomorphia</taxon>
        <taxon>Mytilida</taxon>
        <taxon>Mytiloidea</taxon>
        <taxon>Mytilidae</taxon>
        <taxon>Mytilinae</taxon>
        <taxon>Mytilus</taxon>
    </lineage>
</organism>
<feature type="region of interest" description="Disordered" evidence="1">
    <location>
        <begin position="86"/>
        <end position="112"/>
    </location>
</feature>
<keyword evidence="4" id="KW-1185">Reference proteome</keyword>
<evidence type="ECO:0000313" key="4">
    <source>
        <dbReference type="Proteomes" id="UP000683360"/>
    </source>
</evidence>
<name>A0A8S3PX64_MYTED</name>
<dbReference type="EMBL" id="CAJPWZ010000214">
    <property type="protein sequence ID" value="CAG2188331.1"/>
    <property type="molecule type" value="Genomic_DNA"/>
</dbReference>
<feature type="signal peptide" evidence="2">
    <location>
        <begin position="1"/>
        <end position="20"/>
    </location>
</feature>
<accession>A0A8S3PX64</accession>
<dbReference type="PROSITE" id="PS51257">
    <property type="entry name" value="PROKAR_LIPOPROTEIN"/>
    <property type="match status" value="1"/>
</dbReference>
<proteinExistence type="predicted"/>
<feature type="chain" id="PRO_5035781218" evidence="2">
    <location>
        <begin position="21"/>
        <end position="510"/>
    </location>
</feature>
<reference evidence="3" key="1">
    <citation type="submission" date="2021-03" db="EMBL/GenBank/DDBJ databases">
        <authorList>
            <person name="Bekaert M."/>
        </authorList>
    </citation>
    <scope>NUCLEOTIDE SEQUENCE</scope>
</reference>
<dbReference type="AlphaFoldDB" id="A0A8S3PX64"/>
<feature type="compositionally biased region" description="Basic and acidic residues" evidence="1">
    <location>
        <begin position="101"/>
        <end position="112"/>
    </location>
</feature>
<comment type="caution">
    <text evidence="3">The sequence shown here is derived from an EMBL/GenBank/DDBJ whole genome shotgun (WGS) entry which is preliminary data.</text>
</comment>
<keyword evidence="2" id="KW-0732">Signal</keyword>
<evidence type="ECO:0000256" key="1">
    <source>
        <dbReference type="SAM" id="MobiDB-lite"/>
    </source>
</evidence>
<evidence type="ECO:0000256" key="2">
    <source>
        <dbReference type="SAM" id="SignalP"/>
    </source>
</evidence>
<gene>
    <name evidence="3" type="ORF">MEDL_3754</name>
</gene>